<gene>
    <name evidence="2" type="ORF">CAOG_009425</name>
</gene>
<feature type="compositionally biased region" description="Basic and acidic residues" evidence="1">
    <location>
        <begin position="11"/>
        <end position="22"/>
    </location>
</feature>
<protein>
    <submittedName>
        <fullName evidence="2">Uncharacterized protein</fullName>
    </submittedName>
</protein>
<reference evidence="3" key="1">
    <citation type="submission" date="2011-02" db="EMBL/GenBank/DDBJ databases">
        <title>The Genome Sequence of Capsaspora owczarzaki ATCC 30864.</title>
        <authorList>
            <person name="Russ C."/>
            <person name="Cuomo C."/>
            <person name="Burger G."/>
            <person name="Gray M.W."/>
            <person name="Holland P.W.H."/>
            <person name="King N."/>
            <person name="Lang F.B.F."/>
            <person name="Roger A.J."/>
            <person name="Ruiz-Trillo I."/>
            <person name="Young S.K."/>
            <person name="Zeng Q."/>
            <person name="Gargeya S."/>
            <person name="Alvarado L."/>
            <person name="Berlin A."/>
            <person name="Chapman S.B."/>
            <person name="Chen Z."/>
            <person name="Freedman E."/>
            <person name="Gellesch M."/>
            <person name="Goldberg J."/>
            <person name="Griggs A."/>
            <person name="Gujja S."/>
            <person name="Heilman E."/>
            <person name="Heiman D."/>
            <person name="Howarth C."/>
            <person name="Mehta T."/>
            <person name="Neiman D."/>
            <person name="Pearson M."/>
            <person name="Roberts A."/>
            <person name="Saif S."/>
            <person name="Shea T."/>
            <person name="Shenoy N."/>
            <person name="Sisk P."/>
            <person name="Stolte C."/>
            <person name="Sykes S."/>
            <person name="White J."/>
            <person name="Yandava C."/>
            <person name="Haas B."/>
            <person name="Nusbaum C."/>
            <person name="Birren B."/>
        </authorList>
    </citation>
    <scope>NUCLEOTIDE SEQUENCE</scope>
    <source>
        <strain evidence="3">ATCC 30864</strain>
    </source>
</reference>
<dbReference type="EMBL" id="KE346361">
    <property type="protein sequence ID" value="KJE90034.1"/>
    <property type="molecule type" value="Genomic_DNA"/>
</dbReference>
<evidence type="ECO:0000256" key="1">
    <source>
        <dbReference type="SAM" id="MobiDB-lite"/>
    </source>
</evidence>
<name>A0A0D2X118_CAPO3</name>
<dbReference type="Proteomes" id="UP000008743">
    <property type="component" value="Unassembled WGS sequence"/>
</dbReference>
<dbReference type="InParanoid" id="A0A0D2X118"/>
<dbReference type="InterPro" id="IPR020100">
    <property type="entry name" value="Glc-repressible_Grg1"/>
</dbReference>
<evidence type="ECO:0000313" key="3">
    <source>
        <dbReference type="Proteomes" id="UP000008743"/>
    </source>
</evidence>
<accession>A0A0D2X118</accession>
<dbReference type="AlphaFoldDB" id="A0A0D2X118"/>
<proteinExistence type="predicted"/>
<feature type="region of interest" description="Disordered" evidence="1">
    <location>
        <begin position="1"/>
        <end position="22"/>
    </location>
</feature>
<sequence length="153" mass="17477">MVYTPMPSHQTKQEDVHQDRRWPVQNTRRRRFGVQRFFCRLCFVARSAMPHQSGCGYQRRYVALLQKTRHSNSFPQIPNMTLGTKVDAATGAASAKVDETTNAAKAEIHKEIVMDSEQPIGTRVRAAGDYIADKWNEMTASGEKELNKEELKH</sequence>
<dbReference type="OrthoDB" id="10039103at2759"/>
<dbReference type="Pfam" id="PF11034">
    <property type="entry name" value="Grg1"/>
    <property type="match status" value="1"/>
</dbReference>
<evidence type="ECO:0000313" key="2">
    <source>
        <dbReference type="EMBL" id="KJE90034.1"/>
    </source>
</evidence>
<organism evidence="2 3">
    <name type="scientific">Capsaspora owczarzaki (strain ATCC 30864)</name>
    <dbReference type="NCBI Taxonomy" id="595528"/>
    <lineage>
        <taxon>Eukaryota</taxon>
        <taxon>Filasterea</taxon>
        <taxon>Capsaspora</taxon>
    </lineage>
</organism>
<keyword evidence="3" id="KW-1185">Reference proteome</keyword>